<name>A0A418PWQ6_9BACT</name>
<dbReference type="EMBL" id="QXML01000001">
    <property type="protein sequence ID" value="RIW18499.1"/>
    <property type="molecule type" value="Genomic_DNA"/>
</dbReference>
<evidence type="ECO:0000313" key="3">
    <source>
        <dbReference type="Proteomes" id="UP000283522"/>
    </source>
</evidence>
<proteinExistence type="predicted"/>
<organism evidence="2 3">
    <name type="scientific">Algoriphagus lacus</name>
    <dbReference type="NCBI Taxonomy" id="2056311"/>
    <lineage>
        <taxon>Bacteria</taxon>
        <taxon>Pseudomonadati</taxon>
        <taxon>Bacteroidota</taxon>
        <taxon>Cytophagia</taxon>
        <taxon>Cytophagales</taxon>
        <taxon>Cyclobacteriaceae</taxon>
        <taxon>Algoriphagus</taxon>
    </lineage>
</organism>
<reference evidence="2 3" key="1">
    <citation type="submission" date="2018-09" db="EMBL/GenBank/DDBJ databases">
        <authorList>
            <person name="Wang X."/>
            <person name="Du Z."/>
        </authorList>
    </citation>
    <scope>NUCLEOTIDE SEQUENCE [LARGE SCALE GENOMIC DNA]</scope>
    <source>
        <strain evidence="2 3">N3</strain>
    </source>
</reference>
<sequence length="276" mass="31187">MKKTLLTLMILAGLTHAAVSQEVLVSQETLTFVSETERDYWNAGKTNPYALFRAVEAQSDESGQIWEELVNELDQKASKKVDELNFLRMIFQKSHQKLLKKYQLHSTFNSMLSEGNYDCVSGSAALGLLLERYGYSFDIVETDFHVFIVVNLKGKNIVLESTLPIGGMITTPSEVEKYLDAYKPKEFSALKSLNQGLAGPNIDYSDNSIFRKVNLQQLAGLQYYNDAIVHFNSQAFGQAVEQLSKAYLLYPSDRILGLRELSVDLAYKTYGYDLKK</sequence>
<protein>
    <recommendedName>
        <fullName evidence="4">Protein SirB1 N-terminal domain-containing protein</fullName>
    </recommendedName>
</protein>
<keyword evidence="3" id="KW-1185">Reference proteome</keyword>
<gene>
    <name evidence="2" type="ORF">D0X99_02095</name>
</gene>
<evidence type="ECO:0008006" key="4">
    <source>
        <dbReference type="Google" id="ProtNLM"/>
    </source>
</evidence>
<dbReference type="RefSeq" id="WP_119475978.1">
    <property type="nucleotide sequence ID" value="NZ_QXML01000001.1"/>
</dbReference>
<evidence type="ECO:0000313" key="2">
    <source>
        <dbReference type="EMBL" id="RIW18499.1"/>
    </source>
</evidence>
<feature type="chain" id="PRO_5019241167" description="Protein SirB1 N-terminal domain-containing protein" evidence="1">
    <location>
        <begin position="18"/>
        <end position="276"/>
    </location>
</feature>
<evidence type="ECO:0000256" key="1">
    <source>
        <dbReference type="SAM" id="SignalP"/>
    </source>
</evidence>
<keyword evidence="1" id="KW-0732">Signal</keyword>
<accession>A0A418PWQ6</accession>
<dbReference type="AlphaFoldDB" id="A0A418PWQ6"/>
<feature type="signal peptide" evidence="1">
    <location>
        <begin position="1"/>
        <end position="17"/>
    </location>
</feature>
<comment type="caution">
    <text evidence="2">The sequence shown here is derived from an EMBL/GenBank/DDBJ whole genome shotgun (WGS) entry which is preliminary data.</text>
</comment>
<dbReference type="Proteomes" id="UP000283522">
    <property type="component" value="Unassembled WGS sequence"/>
</dbReference>
<dbReference type="OrthoDB" id="1418365at2"/>